<name>A0A7Z0IJQ7_9ACTN</name>
<dbReference type="Proteomes" id="UP000527616">
    <property type="component" value="Unassembled WGS sequence"/>
</dbReference>
<evidence type="ECO:0000313" key="3">
    <source>
        <dbReference type="EMBL" id="NYI69768.1"/>
    </source>
</evidence>
<dbReference type="AlphaFoldDB" id="A0A7Z0IJQ7"/>
<dbReference type="InterPro" id="IPR002725">
    <property type="entry name" value="YgjP-like_metallopeptidase"/>
</dbReference>
<organism evidence="3 4">
    <name type="scientific">Naumannella cuiyingiana</name>
    <dbReference type="NCBI Taxonomy" id="1347891"/>
    <lineage>
        <taxon>Bacteria</taxon>
        <taxon>Bacillati</taxon>
        <taxon>Actinomycetota</taxon>
        <taxon>Actinomycetes</taxon>
        <taxon>Propionibacteriales</taxon>
        <taxon>Propionibacteriaceae</taxon>
        <taxon>Naumannella</taxon>
    </lineage>
</organism>
<evidence type="ECO:0000256" key="1">
    <source>
        <dbReference type="SAM" id="MobiDB-lite"/>
    </source>
</evidence>
<dbReference type="CDD" id="cd07344">
    <property type="entry name" value="M48_yhfN_like"/>
    <property type="match status" value="1"/>
</dbReference>
<evidence type="ECO:0000313" key="4">
    <source>
        <dbReference type="Proteomes" id="UP000527616"/>
    </source>
</evidence>
<evidence type="ECO:0000259" key="2">
    <source>
        <dbReference type="Pfam" id="PF01863"/>
    </source>
</evidence>
<feature type="region of interest" description="Disordered" evidence="1">
    <location>
        <begin position="1"/>
        <end position="36"/>
    </location>
</feature>
<reference evidence="3 4" key="1">
    <citation type="submission" date="2020-07" db="EMBL/GenBank/DDBJ databases">
        <title>Sequencing the genomes of 1000 actinobacteria strains.</title>
        <authorList>
            <person name="Klenk H.-P."/>
        </authorList>
    </citation>
    <scope>NUCLEOTIDE SEQUENCE [LARGE SCALE GENOMIC DNA]</scope>
    <source>
        <strain evidence="3 4">DSM 103164</strain>
    </source>
</reference>
<comment type="caution">
    <text evidence="3">The sequence shown here is derived from an EMBL/GenBank/DDBJ whole genome shotgun (WGS) entry which is preliminary data.</text>
</comment>
<dbReference type="Pfam" id="PF01863">
    <property type="entry name" value="YgjP-like"/>
    <property type="match status" value="1"/>
</dbReference>
<accession>A0A7Z0IJQ7</accession>
<dbReference type="EMBL" id="JACBZS010000001">
    <property type="protein sequence ID" value="NYI69768.1"/>
    <property type="molecule type" value="Genomic_DNA"/>
</dbReference>
<gene>
    <name evidence="3" type="ORF">GGQ54_000328</name>
</gene>
<sequence length="199" mass="22038">MSRADQTDPGQSDPESVAPLLGGEAPEVEVRRSSRRRRTITAYRDAGRIVVLLPQRLSVAEERRVVPEMVAKVLAKEERSRAPAADLALTGRAAELSRRFLAAEGSPMPASVRWVGNQNNRWGSCTPGAGTIRLSDRLRPMPAWVVDYVLMHELAHLVEREHNARFWRLVDALPDAERAKGYLAGWSDALARGVPTGER</sequence>
<keyword evidence="4" id="KW-1185">Reference proteome</keyword>
<proteinExistence type="predicted"/>
<dbReference type="Gene3D" id="3.30.2010.10">
    <property type="entry name" value="Metalloproteases ('zincins'), catalytic domain"/>
    <property type="match status" value="1"/>
</dbReference>
<feature type="domain" description="YgjP-like metallopeptidase" evidence="2">
    <location>
        <begin position="115"/>
        <end position="183"/>
    </location>
</feature>
<dbReference type="InterPro" id="IPR053136">
    <property type="entry name" value="UTP_pyrophosphatase-like"/>
</dbReference>
<protein>
    <recommendedName>
        <fullName evidence="2">YgjP-like metallopeptidase domain-containing protein</fullName>
    </recommendedName>
</protein>
<dbReference type="PANTHER" id="PTHR30399:SF1">
    <property type="entry name" value="UTP PYROPHOSPHATASE"/>
    <property type="match status" value="1"/>
</dbReference>
<dbReference type="RefSeq" id="WP_179443799.1">
    <property type="nucleotide sequence ID" value="NZ_JACBZS010000001.1"/>
</dbReference>
<dbReference type="PANTHER" id="PTHR30399">
    <property type="entry name" value="UNCHARACTERIZED PROTEIN YGJP"/>
    <property type="match status" value="1"/>
</dbReference>